<evidence type="ECO:0000313" key="1">
    <source>
        <dbReference type="EMBL" id="KAF0807699.1"/>
    </source>
</evidence>
<organism evidence="1 2">
    <name type="scientific">Alcanivorax xiamenensis</name>
    <dbReference type="NCBI Taxonomy" id="1177156"/>
    <lineage>
        <taxon>Bacteria</taxon>
        <taxon>Pseudomonadati</taxon>
        <taxon>Pseudomonadota</taxon>
        <taxon>Gammaproteobacteria</taxon>
        <taxon>Oceanospirillales</taxon>
        <taxon>Alcanivoracaceae</taxon>
        <taxon>Alcanivorax</taxon>
    </lineage>
</organism>
<comment type="caution">
    <text evidence="1">The sequence shown here is derived from an EMBL/GenBank/DDBJ whole genome shotgun (WGS) entry which is preliminary data.</text>
</comment>
<name>A0ABQ6YD17_9GAMM</name>
<reference evidence="1 2" key="1">
    <citation type="submission" date="2012-09" db="EMBL/GenBank/DDBJ databases">
        <title>Genome Sequence of alkane-degrading Bacterium Alcanivorax sp. 6-D-6.</title>
        <authorList>
            <person name="Lai Q."/>
            <person name="Shao Z."/>
        </authorList>
    </citation>
    <scope>NUCLEOTIDE SEQUENCE [LARGE SCALE GENOMIC DNA]</scope>
    <source>
        <strain evidence="1 2">6-D-6</strain>
    </source>
</reference>
<evidence type="ECO:0000313" key="2">
    <source>
        <dbReference type="Proteomes" id="UP000771797"/>
    </source>
</evidence>
<dbReference type="Proteomes" id="UP000771797">
    <property type="component" value="Unassembled WGS sequence"/>
</dbReference>
<proteinExistence type="predicted"/>
<gene>
    <name evidence="1" type="ORF">A6D6_00696</name>
</gene>
<accession>A0ABQ6YD17</accession>
<keyword evidence="2" id="KW-1185">Reference proteome</keyword>
<dbReference type="EMBL" id="AQPF01000003">
    <property type="protein sequence ID" value="KAF0807699.1"/>
    <property type="molecule type" value="Genomic_DNA"/>
</dbReference>
<protein>
    <submittedName>
        <fullName evidence="1">Uncharacterized protein</fullName>
    </submittedName>
</protein>
<sequence>MPGHGQDTENKVGIPPAASLCVGRELESCRNEKRLPFGSLFQIGAEERAESMALRAHATAGYRPL</sequence>